<evidence type="ECO:0000256" key="1">
    <source>
        <dbReference type="SAM" id="MobiDB-lite"/>
    </source>
</evidence>
<proteinExistence type="predicted"/>
<dbReference type="Proteomes" id="UP000193144">
    <property type="component" value="Unassembled WGS sequence"/>
</dbReference>
<feature type="region of interest" description="Disordered" evidence="1">
    <location>
        <begin position="278"/>
        <end position="301"/>
    </location>
</feature>
<feature type="compositionally biased region" description="Basic and acidic residues" evidence="1">
    <location>
        <begin position="283"/>
        <end position="301"/>
    </location>
</feature>
<feature type="region of interest" description="Disordered" evidence="1">
    <location>
        <begin position="1"/>
        <end position="34"/>
    </location>
</feature>
<reference evidence="2 3" key="1">
    <citation type="submission" date="2016-07" db="EMBL/GenBank/DDBJ databases">
        <title>Pervasive Adenine N6-methylation of Active Genes in Fungi.</title>
        <authorList>
            <consortium name="DOE Joint Genome Institute"/>
            <person name="Mondo S.J."/>
            <person name="Dannebaum R.O."/>
            <person name="Kuo R.C."/>
            <person name="Labutti K."/>
            <person name="Haridas S."/>
            <person name="Kuo A."/>
            <person name="Salamov A."/>
            <person name="Ahrendt S.R."/>
            <person name="Lipzen A."/>
            <person name="Sullivan W."/>
            <person name="Andreopoulos W.B."/>
            <person name="Clum A."/>
            <person name="Lindquist E."/>
            <person name="Daum C."/>
            <person name="Ramamoorthy G.K."/>
            <person name="Gryganskyi A."/>
            <person name="Culley D."/>
            <person name="Magnuson J.K."/>
            <person name="James T.Y."/>
            <person name="O'Malley M.A."/>
            <person name="Stajich J.E."/>
            <person name="Spatafora J.W."/>
            <person name="Visel A."/>
            <person name="Grigoriev I.V."/>
        </authorList>
    </citation>
    <scope>NUCLEOTIDE SEQUENCE [LARGE SCALE GENOMIC DNA]</scope>
    <source>
        <strain evidence="2 3">CBS 115471</strain>
    </source>
</reference>
<protein>
    <submittedName>
        <fullName evidence="2">Uncharacterized protein</fullName>
    </submittedName>
</protein>
<dbReference type="EMBL" id="MCFA01000006">
    <property type="protein sequence ID" value="ORY18619.1"/>
    <property type="molecule type" value="Genomic_DNA"/>
</dbReference>
<name>A0A1Y2A7X1_9PLEO</name>
<dbReference type="AlphaFoldDB" id="A0A1Y2A7X1"/>
<evidence type="ECO:0000313" key="3">
    <source>
        <dbReference type="Proteomes" id="UP000193144"/>
    </source>
</evidence>
<comment type="caution">
    <text evidence="2">The sequence shown here is derived from an EMBL/GenBank/DDBJ whole genome shotgun (WGS) entry which is preliminary data.</text>
</comment>
<accession>A0A1Y2A7X1</accession>
<gene>
    <name evidence="2" type="ORF">BCR34DRAFT_596195</name>
</gene>
<sequence length="301" mass="34276">MSSSNGTSEWVWEDGELGPVVRRSPSPSPPPVSADRYQFEMRLLSASNRDLSDSPFVDPHAIPFIQSAFFLQGIRPHGRRLDSKFIIAVNNLDDRLNFTGRSNKLRASGAPYELPMPLNLDMQMLFVDYPELLDRYYMHEDEIWQAVQQRFEQFRAGQVDWDANPDLARELTHLYEHQKAHEDNIKAEIDEKVLGAYLEGLEKKVLGALDLEGMVALVAITTNLPPHVRKRIEAIPKLSLILRGLRDIEEGIKMSRANANELVGVVGQTARTAHHNARNLMTVEKEEKNKQEKTKQKQDKA</sequence>
<evidence type="ECO:0000313" key="2">
    <source>
        <dbReference type="EMBL" id="ORY18619.1"/>
    </source>
</evidence>
<keyword evidence="3" id="KW-1185">Reference proteome</keyword>
<organism evidence="2 3">
    <name type="scientific">Clohesyomyces aquaticus</name>
    <dbReference type="NCBI Taxonomy" id="1231657"/>
    <lineage>
        <taxon>Eukaryota</taxon>
        <taxon>Fungi</taxon>
        <taxon>Dikarya</taxon>
        <taxon>Ascomycota</taxon>
        <taxon>Pezizomycotina</taxon>
        <taxon>Dothideomycetes</taxon>
        <taxon>Pleosporomycetidae</taxon>
        <taxon>Pleosporales</taxon>
        <taxon>Lindgomycetaceae</taxon>
        <taxon>Clohesyomyces</taxon>
    </lineage>
</organism>